<evidence type="ECO:0000313" key="2">
    <source>
        <dbReference type="Proteomes" id="UP001054837"/>
    </source>
</evidence>
<protein>
    <submittedName>
        <fullName evidence="1">Uncharacterized protein</fullName>
    </submittedName>
</protein>
<organism evidence="1 2">
    <name type="scientific">Caerostris darwini</name>
    <dbReference type="NCBI Taxonomy" id="1538125"/>
    <lineage>
        <taxon>Eukaryota</taxon>
        <taxon>Metazoa</taxon>
        <taxon>Ecdysozoa</taxon>
        <taxon>Arthropoda</taxon>
        <taxon>Chelicerata</taxon>
        <taxon>Arachnida</taxon>
        <taxon>Araneae</taxon>
        <taxon>Araneomorphae</taxon>
        <taxon>Entelegynae</taxon>
        <taxon>Araneoidea</taxon>
        <taxon>Araneidae</taxon>
        <taxon>Caerostris</taxon>
    </lineage>
</organism>
<proteinExistence type="predicted"/>
<dbReference type="Proteomes" id="UP001054837">
    <property type="component" value="Unassembled WGS sequence"/>
</dbReference>
<keyword evidence="2" id="KW-1185">Reference proteome</keyword>
<evidence type="ECO:0000313" key="1">
    <source>
        <dbReference type="EMBL" id="GIY16275.1"/>
    </source>
</evidence>
<gene>
    <name evidence="1" type="ORF">CDAR_501281</name>
</gene>
<sequence>MNFSTSKAPVLRSRGFAGLKRETVPSQLHRLRVLQTTLNESLVQRGIWLILTAVYIHCKVTMVPCPFYKLRMQQMAPLGLNLGHLFILTA</sequence>
<dbReference type="EMBL" id="BPLQ01005666">
    <property type="protein sequence ID" value="GIY16275.1"/>
    <property type="molecule type" value="Genomic_DNA"/>
</dbReference>
<reference evidence="1 2" key="1">
    <citation type="submission" date="2021-06" db="EMBL/GenBank/DDBJ databases">
        <title>Caerostris darwini draft genome.</title>
        <authorList>
            <person name="Kono N."/>
            <person name="Arakawa K."/>
        </authorList>
    </citation>
    <scope>NUCLEOTIDE SEQUENCE [LARGE SCALE GENOMIC DNA]</scope>
</reference>
<accession>A0AAV4R3G8</accession>
<name>A0AAV4R3G8_9ARAC</name>
<dbReference type="AlphaFoldDB" id="A0AAV4R3G8"/>
<comment type="caution">
    <text evidence="1">The sequence shown here is derived from an EMBL/GenBank/DDBJ whole genome shotgun (WGS) entry which is preliminary data.</text>
</comment>